<dbReference type="InterPro" id="IPR001965">
    <property type="entry name" value="Znf_PHD"/>
</dbReference>
<feature type="compositionally biased region" description="Acidic residues" evidence="10">
    <location>
        <begin position="419"/>
        <end position="436"/>
    </location>
</feature>
<feature type="compositionally biased region" description="Basic and acidic residues" evidence="10">
    <location>
        <begin position="569"/>
        <end position="583"/>
    </location>
</feature>
<keyword evidence="3" id="KW-0808">Transferase</keyword>
<evidence type="ECO:0000256" key="2">
    <source>
        <dbReference type="ARBA" id="ARBA00004906"/>
    </source>
</evidence>
<protein>
    <recommendedName>
        <fullName evidence="15">G2/M phase-specific E3 ubiquitin-protein ligase</fullName>
    </recommendedName>
</protein>
<dbReference type="SUPFAM" id="SSF57903">
    <property type="entry name" value="FYVE/PHD zinc finger"/>
    <property type="match status" value="1"/>
</dbReference>
<feature type="region of interest" description="Disordered" evidence="10">
    <location>
        <begin position="1300"/>
        <end position="1362"/>
    </location>
</feature>
<dbReference type="Gene3D" id="3.30.40.10">
    <property type="entry name" value="Zinc/RING finger domain, C3HC4 (zinc finger)"/>
    <property type="match status" value="3"/>
</dbReference>
<dbReference type="InterPro" id="IPR051188">
    <property type="entry name" value="PHD-type_Zinc_Finger"/>
</dbReference>
<feature type="compositionally biased region" description="Low complexity" evidence="10">
    <location>
        <begin position="602"/>
        <end position="613"/>
    </location>
</feature>
<evidence type="ECO:0000256" key="4">
    <source>
        <dbReference type="ARBA" id="ARBA00022723"/>
    </source>
</evidence>
<dbReference type="InterPro" id="IPR042013">
    <property type="entry name" value="PHF7/G2E3_ePHD"/>
</dbReference>
<evidence type="ECO:0000256" key="7">
    <source>
        <dbReference type="ARBA" id="ARBA00022833"/>
    </source>
</evidence>
<dbReference type="PANTHER" id="PTHR12420">
    <property type="entry name" value="PHD FINGER PROTEIN"/>
    <property type="match status" value="1"/>
</dbReference>
<dbReference type="GO" id="GO:0005634">
    <property type="term" value="C:nucleus"/>
    <property type="evidence" value="ECO:0007669"/>
    <property type="project" value="TreeGrafter"/>
</dbReference>
<evidence type="ECO:0000256" key="10">
    <source>
        <dbReference type="SAM" id="MobiDB-lite"/>
    </source>
</evidence>
<feature type="compositionally biased region" description="Low complexity" evidence="10">
    <location>
        <begin position="335"/>
        <end position="351"/>
    </location>
</feature>
<evidence type="ECO:0000256" key="1">
    <source>
        <dbReference type="ARBA" id="ARBA00004123"/>
    </source>
</evidence>
<comment type="pathway">
    <text evidence="2">Protein modification; protein ubiquitination.</text>
</comment>
<evidence type="ECO:0000256" key="5">
    <source>
        <dbReference type="ARBA" id="ARBA00022771"/>
    </source>
</evidence>
<dbReference type="Proteomes" id="UP001374579">
    <property type="component" value="Unassembled WGS sequence"/>
</dbReference>
<dbReference type="EMBL" id="JBAMIC010000008">
    <property type="protein sequence ID" value="KAK7103295.1"/>
    <property type="molecule type" value="Genomic_DNA"/>
</dbReference>
<dbReference type="InterPro" id="IPR001841">
    <property type="entry name" value="Znf_RING"/>
</dbReference>
<dbReference type="CDD" id="cd16448">
    <property type="entry name" value="RING-H2"/>
    <property type="match status" value="1"/>
</dbReference>
<dbReference type="Pfam" id="PF26054">
    <property type="entry name" value="PHD_G2E3"/>
    <property type="match status" value="1"/>
</dbReference>
<reference evidence="13 14" key="1">
    <citation type="submission" date="2024-02" db="EMBL/GenBank/DDBJ databases">
        <title>Chromosome-scale genome assembly of the rough periwinkle Littorina saxatilis.</title>
        <authorList>
            <person name="De Jode A."/>
            <person name="Faria R."/>
            <person name="Formenti G."/>
            <person name="Sims Y."/>
            <person name="Smith T.P."/>
            <person name="Tracey A."/>
            <person name="Wood J.M.D."/>
            <person name="Zagrodzka Z.B."/>
            <person name="Johannesson K."/>
            <person name="Butlin R.K."/>
            <person name="Leder E.H."/>
        </authorList>
    </citation>
    <scope>NUCLEOTIDE SEQUENCE [LARGE SCALE GENOMIC DNA]</scope>
    <source>
        <strain evidence="13">Snail1</strain>
        <tissue evidence="13">Muscle</tissue>
    </source>
</reference>
<evidence type="ECO:0000256" key="9">
    <source>
        <dbReference type="PROSITE-ProRule" id="PRU00175"/>
    </source>
</evidence>
<dbReference type="InterPro" id="IPR059102">
    <property type="entry name" value="PHD_PHF7/G2E3-like"/>
</dbReference>
<feature type="compositionally biased region" description="Pro residues" evidence="10">
    <location>
        <begin position="944"/>
        <end position="955"/>
    </location>
</feature>
<dbReference type="Pfam" id="PF13771">
    <property type="entry name" value="zf-HC5HC2H"/>
    <property type="match status" value="1"/>
</dbReference>
<feature type="region of interest" description="Disordered" evidence="10">
    <location>
        <begin position="502"/>
        <end position="738"/>
    </location>
</feature>
<feature type="region of interest" description="Disordered" evidence="10">
    <location>
        <begin position="416"/>
        <end position="440"/>
    </location>
</feature>
<organism evidence="13 14">
    <name type="scientific">Littorina saxatilis</name>
    <dbReference type="NCBI Taxonomy" id="31220"/>
    <lineage>
        <taxon>Eukaryota</taxon>
        <taxon>Metazoa</taxon>
        <taxon>Spiralia</taxon>
        <taxon>Lophotrochozoa</taxon>
        <taxon>Mollusca</taxon>
        <taxon>Gastropoda</taxon>
        <taxon>Caenogastropoda</taxon>
        <taxon>Littorinimorpha</taxon>
        <taxon>Littorinoidea</taxon>
        <taxon>Littorinidae</taxon>
        <taxon>Littorina</taxon>
    </lineage>
</organism>
<dbReference type="InterPro" id="IPR011011">
    <property type="entry name" value="Znf_FYVE_PHD"/>
</dbReference>
<feature type="region of interest" description="Disordered" evidence="10">
    <location>
        <begin position="1083"/>
        <end position="1106"/>
    </location>
</feature>
<keyword evidence="14" id="KW-1185">Reference proteome</keyword>
<feature type="domain" description="PHD-type" evidence="12">
    <location>
        <begin position="13"/>
        <end position="129"/>
    </location>
</feature>
<dbReference type="SMART" id="SM00249">
    <property type="entry name" value="PHD"/>
    <property type="match status" value="2"/>
</dbReference>
<keyword evidence="8" id="KW-0539">Nucleus</keyword>
<feature type="compositionally biased region" description="Low complexity" evidence="10">
    <location>
        <begin position="682"/>
        <end position="695"/>
    </location>
</feature>
<feature type="region of interest" description="Disordered" evidence="10">
    <location>
        <begin position="1150"/>
        <end position="1181"/>
    </location>
</feature>
<feature type="compositionally biased region" description="Polar residues" evidence="10">
    <location>
        <begin position="1327"/>
        <end position="1338"/>
    </location>
</feature>
<feature type="domain" description="RING-type" evidence="11">
    <location>
        <begin position="152"/>
        <end position="201"/>
    </location>
</feature>
<accession>A0AAN9GDX6</accession>
<sequence length="1362" mass="147579">MPPKVKLKENPVSKACVFCCSEEENEAEYGKMLHKSGISIHYFCMLFSSGLWQRGKRDQDGILGFMPADIRREQKRGMRLMCQYCRMKGATIGCCVSSCRKTFHFRCGREAGGLSQFYEEFRSYCPEHRPRQATPTSTSDRLAFYGTAKSTCSICMLAVEARSSNDTLRSPCCRHAWFHRDCIQRYAVSAGAYFFKCPLCNNKELFEAEMLEYGIYIPEQDAAWEQEPNAFQELLERYSHCDAEKCLCPQGRDHEGDAGSSWKLVLCAWCGSSGTHFGCRAFTKIGKERVCSGCSQISAVVEADRKKKKGSGSASPPQAPLSPEQIRQQVEQRRSSALRNARAARRSSSLSPDSGSQGPSASDRSQRAARRRDLSLPLADDTARVTSPTLLRDRRLMASIPVVRIQRAESEVEVNVTDSVDDEEEEEGVSAVESEDQSSARLLGLRGWQTRSQPARSSRGAEAWDIKDVIEKGRRKVVVLSMLKDQDYSSDSSVQSAAASLRSRLRLRSTPQGSEADDTDNEQSRHRARHLLSSRRSRSHNRPDSDHTQDSLGAYDSDTSKKRGPRRPKQSEPHSHSSDKELGSDDNGNSTPEHSSVEKEAGSPVPGPSTVSPKLTRSGLSRSQSLRHQKRASDSSSEEQDSNLTLPRIDTKRRKLTRNRSSVSSRSGEKAEAKRRVREYRSGSSDSTASAESMATKVSYQGRRSPPSALHKSTDDCDNPEWYDRDSNSKSGLSTDAGGVWNRAAAVARNSGLSGNQSTAIKDSEVGLEQEVHIAASERDKKDECVSSVCGHLDGKQQSSDDDCQILPDPPVTRSQDAQTSQHHLQATEPTVPACYAQFQLRRPQSALQSVAGIPQNQVSLAQSVPGRGPALQPVVFAVQPSAEGAVTSSQAQSSEQHVDRIVRQPSVVQWVPLSQCYQYLPQPALQSALGPPLPPHLQECAPSQPPSFPQPSVPQPSGVSQPWPRAPSTGPVPVRLYSAGSAVPACLEDNNSFNRASAPASQLHQFPTPVISGGQQSSVSVQPVRMVSRSLPTLPPPATQVVSTSSACLPQQHHLSAAGGGAPADSNMTQKLLSAGLMCETSPAKSQQLQPAPFNPTMPSASQHSVMPASASQRSVMSECVSQQTNAPGVKARQQQKHWAAGTVPADQPVVNQRGRGASTGQPASTTGDQQMAGEGDSSLQMSRGKIWLSSTRMQEQLIKETVVLLSDSSDDSDAELKITGSTPARAQPQTATFFTGHVHSPACSHSTPHSVTGADGSAAPTGQATTVQSTAVSYGSPGVNLKRPCPVHGFRRIVRHPMPTVPAKRNADGSLTIDLTDEPPAKKTLTVNEATPSSDEPTAKKTRTVKEATPSSDSDVEFIS</sequence>
<evidence type="ECO:0000313" key="13">
    <source>
        <dbReference type="EMBL" id="KAK7103295.1"/>
    </source>
</evidence>
<proteinExistence type="predicted"/>
<comment type="caution">
    <text evidence="13">The sequence shown here is derived from an EMBL/GenBank/DDBJ whole genome shotgun (WGS) entry which is preliminary data.</text>
</comment>
<gene>
    <name evidence="13" type="ORF">V1264_018224</name>
</gene>
<dbReference type="GO" id="GO:0008270">
    <property type="term" value="F:zinc ion binding"/>
    <property type="evidence" value="ECO:0007669"/>
    <property type="project" value="UniProtKB-KW"/>
</dbReference>
<keyword evidence="7" id="KW-0862">Zinc</keyword>
<dbReference type="PROSITE" id="PS50089">
    <property type="entry name" value="ZF_RING_2"/>
    <property type="match status" value="1"/>
</dbReference>
<evidence type="ECO:0000256" key="6">
    <source>
        <dbReference type="ARBA" id="ARBA00022786"/>
    </source>
</evidence>
<keyword evidence="6" id="KW-0833">Ubl conjugation pathway</keyword>
<keyword evidence="4" id="KW-0479">Metal-binding</keyword>
<evidence type="ECO:0000259" key="11">
    <source>
        <dbReference type="PROSITE" id="PS50089"/>
    </source>
</evidence>
<comment type="subcellular location">
    <subcellularLocation>
        <location evidence="1">Nucleus</location>
    </subcellularLocation>
</comment>
<feature type="region of interest" description="Disordered" evidence="10">
    <location>
        <begin position="931"/>
        <end position="968"/>
    </location>
</feature>
<dbReference type="PROSITE" id="PS51805">
    <property type="entry name" value="EPHD"/>
    <property type="match status" value="1"/>
</dbReference>
<feature type="compositionally biased region" description="Basic residues" evidence="10">
    <location>
        <begin position="526"/>
        <end position="540"/>
    </location>
</feature>
<name>A0AAN9GDX6_9CAEN</name>
<evidence type="ECO:0008006" key="15">
    <source>
        <dbReference type="Google" id="ProtNLM"/>
    </source>
</evidence>
<evidence type="ECO:0000313" key="14">
    <source>
        <dbReference type="Proteomes" id="UP001374579"/>
    </source>
</evidence>
<evidence type="ECO:0000259" key="12">
    <source>
        <dbReference type="PROSITE" id="PS51805"/>
    </source>
</evidence>
<dbReference type="PANTHER" id="PTHR12420:SF42">
    <property type="entry name" value="G2_M PHASE-SPECIFIC E3 UBIQUITIN-PROTEIN LIGASE"/>
    <property type="match status" value="1"/>
</dbReference>
<keyword evidence="5 9" id="KW-0863">Zinc-finger</keyword>
<evidence type="ECO:0000256" key="3">
    <source>
        <dbReference type="ARBA" id="ARBA00022679"/>
    </source>
</evidence>
<dbReference type="InterPro" id="IPR034732">
    <property type="entry name" value="EPHD"/>
</dbReference>
<dbReference type="SMART" id="SM00184">
    <property type="entry name" value="RING"/>
    <property type="match status" value="2"/>
</dbReference>
<feature type="region of interest" description="Disordered" evidence="10">
    <location>
        <begin position="305"/>
        <end position="380"/>
    </location>
</feature>
<dbReference type="InterPro" id="IPR013083">
    <property type="entry name" value="Znf_RING/FYVE/PHD"/>
</dbReference>
<feature type="compositionally biased region" description="Polar residues" evidence="10">
    <location>
        <begin position="1160"/>
        <end position="1171"/>
    </location>
</feature>
<evidence type="ECO:0000256" key="8">
    <source>
        <dbReference type="ARBA" id="ARBA00023242"/>
    </source>
</evidence>
<feature type="region of interest" description="Disordered" evidence="10">
    <location>
        <begin position="1243"/>
        <end position="1266"/>
    </location>
</feature>
<dbReference type="CDD" id="cd15669">
    <property type="entry name" value="ePHD_PHF7_G2E3_like"/>
    <property type="match status" value="1"/>
</dbReference>